<accession>I1CB50</accession>
<keyword evidence="3" id="KW-1185">Reference proteome</keyword>
<evidence type="ECO:0008006" key="4">
    <source>
        <dbReference type="Google" id="ProtNLM"/>
    </source>
</evidence>
<evidence type="ECO:0000313" key="3">
    <source>
        <dbReference type="Proteomes" id="UP000009138"/>
    </source>
</evidence>
<evidence type="ECO:0000313" key="2">
    <source>
        <dbReference type="EMBL" id="EIE85680.1"/>
    </source>
</evidence>
<dbReference type="RefSeq" id="XP_067521076.1">
    <property type="nucleotide sequence ID" value="XM_067664975.1"/>
</dbReference>
<dbReference type="InterPro" id="IPR024096">
    <property type="entry name" value="NO_sig/Golgi_transp_ligand-bd"/>
</dbReference>
<dbReference type="FunCoup" id="I1CB50">
    <property type="interactions" value="18"/>
</dbReference>
<dbReference type="OMA" id="FWIATFQ"/>
<dbReference type="EMBL" id="CH476739">
    <property type="protein sequence ID" value="EIE85680.1"/>
    <property type="molecule type" value="Genomic_DNA"/>
</dbReference>
<dbReference type="GeneID" id="93617356"/>
<dbReference type="CDD" id="cd14944">
    <property type="entry name" value="TRAPPC6A_Trs33"/>
    <property type="match status" value="1"/>
</dbReference>
<dbReference type="GO" id="GO:0005801">
    <property type="term" value="C:cis-Golgi network"/>
    <property type="evidence" value="ECO:0007669"/>
    <property type="project" value="TreeGrafter"/>
</dbReference>
<protein>
    <recommendedName>
        <fullName evidence="4">Trafficking protein particle complex subunit 6B</fullName>
    </recommendedName>
</protein>
<comment type="similarity">
    <text evidence="1">Belongs to the TRAPP small subunits family. BET3 subfamily.</text>
</comment>
<dbReference type="InParanoid" id="I1CB50"/>
<dbReference type="InterPro" id="IPR037992">
    <property type="entry name" value="TRAPPC6/Trs33"/>
</dbReference>
<dbReference type="InterPro" id="IPR007194">
    <property type="entry name" value="TRAPP_component"/>
</dbReference>
<dbReference type="Pfam" id="PF04051">
    <property type="entry name" value="TRAPP"/>
    <property type="match status" value="1"/>
</dbReference>
<gene>
    <name evidence="2" type="ORF">RO3G_10390</name>
</gene>
<dbReference type="Proteomes" id="UP000009138">
    <property type="component" value="Unassembled WGS sequence"/>
</dbReference>
<name>I1CB50_RHIO9</name>
<dbReference type="Gene3D" id="3.30.1380.20">
    <property type="entry name" value="Trafficking protein particle complex subunit 3"/>
    <property type="match status" value="1"/>
</dbReference>
<proteinExistence type="inferred from homology"/>
<dbReference type="eggNOG" id="KOG3316">
    <property type="taxonomic scope" value="Eukaryota"/>
</dbReference>
<sequence length="133" mass="15444">MSYSDDSNHSLPPRLVSEACMDLFLIEMVDTICRTTTSEPDGDNDAIFFKLEYLGYLIGQKLIERFTKDRPRFVDTLDVVKFICKDLWVILFKKQIDNLKTNHRYVWFPCGIIRGALASLGTQRTKRVYSHST</sequence>
<dbReference type="STRING" id="246409.I1CB50"/>
<reference evidence="2 3" key="1">
    <citation type="journal article" date="2009" name="PLoS Genet.">
        <title>Genomic analysis of the basal lineage fungus Rhizopus oryzae reveals a whole-genome duplication.</title>
        <authorList>
            <person name="Ma L.-J."/>
            <person name="Ibrahim A.S."/>
            <person name="Skory C."/>
            <person name="Grabherr M.G."/>
            <person name="Burger G."/>
            <person name="Butler M."/>
            <person name="Elias M."/>
            <person name="Idnurm A."/>
            <person name="Lang B.F."/>
            <person name="Sone T."/>
            <person name="Abe A."/>
            <person name="Calvo S.E."/>
            <person name="Corrochano L.M."/>
            <person name="Engels R."/>
            <person name="Fu J."/>
            <person name="Hansberg W."/>
            <person name="Kim J.-M."/>
            <person name="Kodira C.D."/>
            <person name="Koehrsen M.J."/>
            <person name="Liu B."/>
            <person name="Miranda-Saavedra D."/>
            <person name="O'Leary S."/>
            <person name="Ortiz-Castellanos L."/>
            <person name="Poulter R."/>
            <person name="Rodriguez-Romero J."/>
            <person name="Ruiz-Herrera J."/>
            <person name="Shen Y.-Q."/>
            <person name="Zeng Q."/>
            <person name="Galagan J."/>
            <person name="Birren B.W."/>
            <person name="Cuomo C.A."/>
            <person name="Wickes B.L."/>
        </authorList>
    </citation>
    <scope>NUCLEOTIDE SEQUENCE [LARGE SCALE GENOMIC DNA]</scope>
    <source>
        <strain evidence="3">RA 99-880 / ATCC MYA-4621 / FGSC 9543 / NRRL 43880</strain>
    </source>
</reference>
<dbReference type="PANTHER" id="PTHR12817">
    <property type="entry name" value="TRAFFICKING PROTEIN PARTICLE COMPLEX SUBUNIT 6B"/>
    <property type="match status" value="1"/>
</dbReference>
<organism evidence="2 3">
    <name type="scientific">Rhizopus delemar (strain RA 99-880 / ATCC MYA-4621 / FGSC 9543 / NRRL 43880)</name>
    <name type="common">Mucormycosis agent</name>
    <name type="synonym">Rhizopus arrhizus var. delemar</name>
    <dbReference type="NCBI Taxonomy" id="246409"/>
    <lineage>
        <taxon>Eukaryota</taxon>
        <taxon>Fungi</taxon>
        <taxon>Fungi incertae sedis</taxon>
        <taxon>Mucoromycota</taxon>
        <taxon>Mucoromycotina</taxon>
        <taxon>Mucoromycetes</taxon>
        <taxon>Mucorales</taxon>
        <taxon>Mucorineae</taxon>
        <taxon>Rhizopodaceae</taxon>
        <taxon>Rhizopus</taxon>
    </lineage>
</organism>
<dbReference type="SUPFAM" id="SSF111126">
    <property type="entry name" value="Ligand-binding domain in the NO signalling and Golgi transport"/>
    <property type="match status" value="1"/>
</dbReference>
<dbReference type="GO" id="GO:0006888">
    <property type="term" value="P:endoplasmic reticulum to Golgi vesicle-mediated transport"/>
    <property type="evidence" value="ECO:0007669"/>
    <property type="project" value="TreeGrafter"/>
</dbReference>
<dbReference type="GO" id="GO:0005802">
    <property type="term" value="C:trans-Golgi network"/>
    <property type="evidence" value="ECO:0007669"/>
    <property type="project" value="TreeGrafter"/>
</dbReference>
<dbReference type="PANTHER" id="PTHR12817:SF0">
    <property type="entry name" value="GEO08327P1"/>
    <property type="match status" value="1"/>
</dbReference>
<dbReference type="GO" id="GO:0030008">
    <property type="term" value="C:TRAPP complex"/>
    <property type="evidence" value="ECO:0007669"/>
    <property type="project" value="TreeGrafter"/>
</dbReference>
<dbReference type="VEuPathDB" id="FungiDB:RO3G_10390"/>
<evidence type="ECO:0000256" key="1">
    <source>
        <dbReference type="ARBA" id="ARBA00006218"/>
    </source>
</evidence>
<dbReference type="AlphaFoldDB" id="I1CB50"/>